<dbReference type="RefSeq" id="WP_186996980.1">
    <property type="nucleotide sequence ID" value="NZ_JACOQK010000001.1"/>
</dbReference>
<organism evidence="1 2">
    <name type="scientific">Clostridium facile</name>
    <dbReference type="NCBI Taxonomy" id="2763035"/>
    <lineage>
        <taxon>Bacteria</taxon>
        <taxon>Bacillati</taxon>
        <taxon>Bacillota</taxon>
        <taxon>Clostridia</taxon>
        <taxon>Eubacteriales</taxon>
        <taxon>Clostridiaceae</taxon>
        <taxon>Clostridium</taxon>
    </lineage>
</organism>
<protein>
    <submittedName>
        <fullName evidence="1">Uncharacterized protein</fullName>
    </submittedName>
</protein>
<name>A0ABR7ITH6_9CLOT</name>
<keyword evidence="2" id="KW-1185">Reference proteome</keyword>
<proteinExistence type="predicted"/>
<sequence length="183" mass="19898">MVKRWAVVGLIGIIVVFLVGCIGRTVNQVTTPLKTDFSLKTTMSYQDWETEGILSKTGGTYHIMLTSPESVDGMEFIYDGDKVTVSYLGLSVDVTKDSTLLNSVSSGMIQAVNHALLGADTTIKEKGEQYVIQGNTENGEYKLVVEQKTGLPVSLELKAMDLQCTFEPIEDTTSQSVFLSSVA</sequence>
<comment type="caution">
    <text evidence="1">The sequence shown here is derived from an EMBL/GenBank/DDBJ whole genome shotgun (WGS) entry which is preliminary data.</text>
</comment>
<dbReference type="PROSITE" id="PS51257">
    <property type="entry name" value="PROKAR_LIPOPROTEIN"/>
    <property type="match status" value="1"/>
</dbReference>
<reference evidence="1 2" key="1">
    <citation type="submission" date="2020-08" db="EMBL/GenBank/DDBJ databases">
        <title>Genome public.</title>
        <authorList>
            <person name="Liu C."/>
            <person name="Sun Q."/>
        </authorList>
    </citation>
    <scope>NUCLEOTIDE SEQUENCE [LARGE SCALE GENOMIC DNA]</scope>
    <source>
        <strain evidence="1 2">NSJ-27</strain>
    </source>
</reference>
<evidence type="ECO:0000313" key="1">
    <source>
        <dbReference type="EMBL" id="MBC5788454.1"/>
    </source>
</evidence>
<dbReference type="Proteomes" id="UP000649151">
    <property type="component" value="Unassembled WGS sequence"/>
</dbReference>
<gene>
    <name evidence="1" type="ORF">H8Z77_10605</name>
</gene>
<dbReference type="EMBL" id="JACOQK010000001">
    <property type="protein sequence ID" value="MBC5788454.1"/>
    <property type="molecule type" value="Genomic_DNA"/>
</dbReference>
<accession>A0ABR7ITH6</accession>
<evidence type="ECO:0000313" key="2">
    <source>
        <dbReference type="Proteomes" id="UP000649151"/>
    </source>
</evidence>